<organism evidence="2 3">
    <name type="scientific">Kingdonia uniflora</name>
    <dbReference type="NCBI Taxonomy" id="39325"/>
    <lineage>
        <taxon>Eukaryota</taxon>
        <taxon>Viridiplantae</taxon>
        <taxon>Streptophyta</taxon>
        <taxon>Embryophyta</taxon>
        <taxon>Tracheophyta</taxon>
        <taxon>Spermatophyta</taxon>
        <taxon>Magnoliopsida</taxon>
        <taxon>Ranunculales</taxon>
        <taxon>Circaeasteraceae</taxon>
        <taxon>Kingdonia</taxon>
    </lineage>
</organism>
<evidence type="ECO:0000313" key="2">
    <source>
        <dbReference type="EMBL" id="KAF6151252.1"/>
    </source>
</evidence>
<keyword evidence="3" id="KW-1185">Reference proteome</keyword>
<dbReference type="AlphaFoldDB" id="A0A7J7M8T6"/>
<evidence type="ECO:0000313" key="3">
    <source>
        <dbReference type="Proteomes" id="UP000541444"/>
    </source>
</evidence>
<reference evidence="2 3" key="1">
    <citation type="journal article" date="2020" name="IScience">
        <title>Genome Sequencing of the Endangered Kingdonia uniflora (Circaeasteraceae, Ranunculales) Reveals Potential Mechanisms of Evolutionary Specialization.</title>
        <authorList>
            <person name="Sun Y."/>
            <person name="Deng T."/>
            <person name="Zhang A."/>
            <person name="Moore M.J."/>
            <person name="Landis J.B."/>
            <person name="Lin N."/>
            <person name="Zhang H."/>
            <person name="Zhang X."/>
            <person name="Huang J."/>
            <person name="Zhang X."/>
            <person name="Sun H."/>
            <person name="Wang H."/>
        </authorList>
    </citation>
    <scope>NUCLEOTIDE SEQUENCE [LARGE SCALE GENOMIC DNA]</scope>
    <source>
        <strain evidence="2">TB1705</strain>
        <tissue evidence="2">Leaf</tissue>
    </source>
</reference>
<protein>
    <submittedName>
        <fullName evidence="2">Uncharacterized protein</fullName>
    </submittedName>
</protein>
<accession>A0A7J7M8T6</accession>
<gene>
    <name evidence="2" type="ORF">GIB67_002951</name>
</gene>
<evidence type="ECO:0000256" key="1">
    <source>
        <dbReference type="SAM" id="MobiDB-lite"/>
    </source>
</evidence>
<proteinExistence type="predicted"/>
<dbReference type="EMBL" id="JACGCM010001701">
    <property type="protein sequence ID" value="KAF6151252.1"/>
    <property type="molecule type" value="Genomic_DNA"/>
</dbReference>
<sequence>MGMHDTRERRVGVPAKVSKNDRGEGASRTVSFDLKVSLIETAAEAIEGEEGRLRRNGVDSGFCRIGDTMLLLIEMEEKKSE</sequence>
<comment type="caution">
    <text evidence="2">The sequence shown here is derived from an EMBL/GenBank/DDBJ whole genome shotgun (WGS) entry which is preliminary data.</text>
</comment>
<dbReference type="Proteomes" id="UP000541444">
    <property type="component" value="Unassembled WGS sequence"/>
</dbReference>
<name>A0A7J7M8T6_9MAGN</name>
<feature type="compositionally biased region" description="Basic and acidic residues" evidence="1">
    <location>
        <begin position="1"/>
        <end position="11"/>
    </location>
</feature>
<feature type="region of interest" description="Disordered" evidence="1">
    <location>
        <begin position="1"/>
        <end position="27"/>
    </location>
</feature>